<dbReference type="InterPro" id="IPR000873">
    <property type="entry name" value="AMP-dep_synth/lig_dom"/>
</dbReference>
<evidence type="ECO:0000313" key="3">
    <source>
        <dbReference type="EMBL" id="GGF43034.1"/>
    </source>
</evidence>
<dbReference type="AlphaFoldDB" id="A0A8J2YZP1"/>
<dbReference type="EMBL" id="BMJQ01000019">
    <property type="protein sequence ID" value="GGF43034.1"/>
    <property type="molecule type" value="Genomic_DNA"/>
</dbReference>
<reference evidence="3" key="2">
    <citation type="submission" date="2020-09" db="EMBL/GenBank/DDBJ databases">
        <authorList>
            <person name="Sun Q."/>
            <person name="Zhou Y."/>
        </authorList>
    </citation>
    <scope>NUCLEOTIDE SEQUENCE</scope>
    <source>
        <strain evidence="3">CGMCC 1.15725</strain>
    </source>
</reference>
<organism evidence="3 4">
    <name type="scientific">Aliidongia dinghuensis</name>
    <dbReference type="NCBI Taxonomy" id="1867774"/>
    <lineage>
        <taxon>Bacteria</taxon>
        <taxon>Pseudomonadati</taxon>
        <taxon>Pseudomonadota</taxon>
        <taxon>Alphaproteobacteria</taxon>
        <taxon>Rhodospirillales</taxon>
        <taxon>Dongiaceae</taxon>
        <taxon>Aliidongia</taxon>
    </lineage>
</organism>
<dbReference type="GO" id="GO:0016878">
    <property type="term" value="F:acid-thiol ligase activity"/>
    <property type="evidence" value="ECO:0007669"/>
    <property type="project" value="UniProtKB-ARBA"/>
</dbReference>
<dbReference type="PANTHER" id="PTHR43767">
    <property type="entry name" value="LONG-CHAIN-FATTY-ACID--COA LIGASE"/>
    <property type="match status" value="1"/>
</dbReference>
<dbReference type="PROSITE" id="PS00455">
    <property type="entry name" value="AMP_BINDING"/>
    <property type="match status" value="1"/>
</dbReference>
<gene>
    <name evidence="3" type="ORF">GCM10011611_56800</name>
</gene>
<dbReference type="Gene3D" id="3.30.300.30">
    <property type="match status" value="1"/>
</dbReference>
<name>A0A8J2YZP1_9PROT</name>
<evidence type="ECO:0000259" key="1">
    <source>
        <dbReference type="Pfam" id="PF00501"/>
    </source>
</evidence>
<feature type="domain" description="AMP-binding enzyme C-terminal" evidence="2">
    <location>
        <begin position="450"/>
        <end position="527"/>
    </location>
</feature>
<protein>
    <submittedName>
        <fullName evidence="3">AMP-binding protein</fullName>
    </submittedName>
</protein>
<dbReference type="SUPFAM" id="SSF56801">
    <property type="entry name" value="Acetyl-CoA synthetase-like"/>
    <property type="match status" value="1"/>
</dbReference>
<dbReference type="InterPro" id="IPR050237">
    <property type="entry name" value="ATP-dep_AMP-bd_enzyme"/>
</dbReference>
<dbReference type="InterPro" id="IPR020845">
    <property type="entry name" value="AMP-binding_CS"/>
</dbReference>
<reference evidence="3" key="1">
    <citation type="journal article" date="2014" name="Int. J. Syst. Evol. Microbiol.">
        <title>Complete genome sequence of Corynebacterium casei LMG S-19264T (=DSM 44701T), isolated from a smear-ripened cheese.</title>
        <authorList>
            <consortium name="US DOE Joint Genome Institute (JGI-PGF)"/>
            <person name="Walter F."/>
            <person name="Albersmeier A."/>
            <person name="Kalinowski J."/>
            <person name="Ruckert C."/>
        </authorList>
    </citation>
    <scope>NUCLEOTIDE SEQUENCE</scope>
    <source>
        <strain evidence="3">CGMCC 1.15725</strain>
    </source>
</reference>
<sequence length="561" mass="62132">MPAESRAATKRARIAGAAIPSVAERRRTIEAEALPRNMAALISEASRAYGDRLVWDFFEGGEMLTYRDLEPRVHALADGLRSVGVRRGSHVAVMMPNKAAMPLSWLAIATIGAVMVPVNNTYSEREIVYVLTDSETEFLIVDESCLAPVESVLARGELRLDRGKIIVSGESGHSYLDLEQLMRIEPHTPFIDEAVGHDDLLNIQYTSGTTGFPKGCMLSQRYWISAGKVNAFRDGRHYRHILASTPFYYMDPQWLLLMSLYQHATLHVAKRQSASRFMEWVREREIEFCLLPVLTLKQPPHPDDRQNALIRSNVYGVSKLTHGALEERFDVCAREAFGMTEIGPTLFMPIEATDMVGSGSCGVPCPFREVRVADDQGNSLPPGEIGELLVRGPGILKGYYNRPDATRDAFHGDWFRTGDLFRMDDRGFLYIVGRIKDSIRRSGENIAAREVESVLNSFDGVVEAVAVPVPDEARGQEIKAMIVWVDAVFGEPDLTALIAHCQRNLAPFKVPRYFQFVPELPKTSSGKIAKHQLVSGSTAASARVYDRASGAVIATTGAPHA</sequence>
<dbReference type="Pfam" id="PF00501">
    <property type="entry name" value="AMP-binding"/>
    <property type="match status" value="1"/>
</dbReference>
<comment type="caution">
    <text evidence="3">The sequence shown here is derived from an EMBL/GenBank/DDBJ whole genome shotgun (WGS) entry which is preliminary data.</text>
</comment>
<dbReference type="InterPro" id="IPR025110">
    <property type="entry name" value="AMP-bd_C"/>
</dbReference>
<dbReference type="InterPro" id="IPR042099">
    <property type="entry name" value="ANL_N_sf"/>
</dbReference>
<dbReference type="Proteomes" id="UP000646365">
    <property type="component" value="Unassembled WGS sequence"/>
</dbReference>
<proteinExistence type="predicted"/>
<dbReference type="PANTHER" id="PTHR43767:SF1">
    <property type="entry name" value="NONRIBOSOMAL PEPTIDE SYNTHASE PES1 (EUROFUNG)-RELATED"/>
    <property type="match status" value="1"/>
</dbReference>
<dbReference type="Pfam" id="PF13193">
    <property type="entry name" value="AMP-binding_C"/>
    <property type="match status" value="1"/>
</dbReference>
<dbReference type="RefSeq" id="WP_189051553.1">
    <property type="nucleotide sequence ID" value="NZ_BMJQ01000019.1"/>
</dbReference>
<dbReference type="InterPro" id="IPR045851">
    <property type="entry name" value="AMP-bd_C_sf"/>
</dbReference>
<evidence type="ECO:0000259" key="2">
    <source>
        <dbReference type="Pfam" id="PF13193"/>
    </source>
</evidence>
<accession>A0A8J2YZP1</accession>
<dbReference type="Gene3D" id="3.40.50.12780">
    <property type="entry name" value="N-terminal domain of ligase-like"/>
    <property type="match status" value="1"/>
</dbReference>
<evidence type="ECO:0000313" key="4">
    <source>
        <dbReference type="Proteomes" id="UP000646365"/>
    </source>
</evidence>
<feature type="domain" description="AMP-dependent synthetase/ligase" evidence="1">
    <location>
        <begin position="46"/>
        <end position="400"/>
    </location>
</feature>
<keyword evidence="4" id="KW-1185">Reference proteome</keyword>